<feature type="transmembrane region" description="Helical" evidence="1">
    <location>
        <begin position="116"/>
        <end position="138"/>
    </location>
</feature>
<reference evidence="2 3" key="1">
    <citation type="journal article" date="2010" name="Nat. Biotechnol.">
        <title>Genome sequence of the model mushroom Schizophyllum commune.</title>
        <authorList>
            <person name="Ohm R.A."/>
            <person name="de Jong J.F."/>
            <person name="Lugones L.G."/>
            <person name="Aerts A."/>
            <person name="Kothe E."/>
            <person name="Stajich J.E."/>
            <person name="de Vries R.P."/>
            <person name="Record E."/>
            <person name="Levasseur A."/>
            <person name="Baker S.E."/>
            <person name="Bartholomew K.A."/>
            <person name="Coutinho P.M."/>
            <person name="Erdmann S."/>
            <person name="Fowler T.J."/>
            <person name="Gathman A.C."/>
            <person name="Lombard V."/>
            <person name="Henrissat B."/>
            <person name="Knabe N."/>
            <person name="Kuees U."/>
            <person name="Lilly W.W."/>
            <person name="Lindquist E."/>
            <person name="Lucas S."/>
            <person name="Magnuson J.K."/>
            <person name="Piumi F."/>
            <person name="Raudaskoski M."/>
            <person name="Salamov A."/>
            <person name="Schmutz J."/>
            <person name="Schwarze F.W.M.R."/>
            <person name="vanKuyk P.A."/>
            <person name="Horton J.S."/>
            <person name="Grigoriev I.V."/>
            <person name="Woesten H.A.B."/>
        </authorList>
    </citation>
    <scope>NUCLEOTIDE SEQUENCE [LARGE SCALE GENOMIC DNA]</scope>
    <source>
        <strain evidence="3">H4-8 / FGSC 9210</strain>
    </source>
</reference>
<proteinExistence type="predicted"/>
<dbReference type="STRING" id="578458.D8PWL2"/>
<sequence>MEASDSWLTPGKLCLISKLVYIHPHRAPASFQVAHASLLLPALRALAPNMSYPVNVNPVNGPTVRYCGTPVYYDHSPLRKGLYTLLGMLSVTLIGLTITRIVRTESVYRRGFYDRIIAELLATSLLTLPVALHAFHTLERRIDTGIGRSFAHELGILFVLWILWLVGAAVSTSHWTDLYSCWYLFSCRLLTAIVAISWSGFGVLTFLIIASAVLGRLKGGFMRPMHAQYSAHAYHHRGPSASARMSKENEAGIPPA</sequence>
<dbReference type="OrthoDB" id="2501127at2759"/>
<accession>D8PWL2</accession>
<gene>
    <name evidence="2" type="ORF">SCHCODRAFT_105585</name>
</gene>
<feature type="transmembrane region" description="Helical" evidence="1">
    <location>
        <begin position="182"/>
        <end position="215"/>
    </location>
</feature>
<dbReference type="RefSeq" id="XP_003035134.1">
    <property type="nucleotide sequence ID" value="XM_003035088.1"/>
</dbReference>
<keyword evidence="1" id="KW-0472">Membrane</keyword>
<dbReference type="AlphaFoldDB" id="D8PWL2"/>
<dbReference type="InParanoid" id="D8PWL2"/>
<dbReference type="KEGG" id="scm:SCHCO_02606453"/>
<dbReference type="EMBL" id="GL377303">
    <property type="protein sequence ID" value="EFJ00232.1"/>
    <property type="molecule type" value="Genomic_DNA"/>
</dbReference>
<keyword evidence="3" id="KW-1185">Reference proteome</keyword>
<evidence type="ECO:0000256" key="1">
    <source>
        <dbReference type="SAM" id="Phobius"/>
    </source>
</evidence>
<evidence type="ECO:0000313" key="2">
    <source>
        <dbReference type="EMBL" id="EFJ00232.1"/>
    </source>
</evidence>
<keyword evidence="1" id="KW-0812">Transmembrane</keyword>
<dbReference type="Proteomes" id="UP000007431">
    <property type="component" value="Unassembled WGS sequence"/>
</dbReference>
<dbReference type="GeneID" id="9595734"/>
<feature type="transmembrane region" description="Helical" evidence="1">
    <location>
        <begin position="150"/>
        <end position="170"/>
    </location>
</feature>
<keyword evidence="1" id="KW-1133">Transmembrane helix</keyword>
<organism evidence="3">
    <name type="scientific">Schizophyllum commune (strain H4-8 / FGSC 9210)</name>
    <name type="common">Split gill fungus</name>
    <dbReference type="NCBI Taxonomy" id="578458"/>
    <lineage>
        <taxon>Eukaryota</taxon>
        <taxon>Fungi</taxon>
        <taxon>Dikarya</taxon>
        <taxon>Basidiomycota</taxon>
        <taxon>Agaricomycotina</taxon>
        <taxon>Agaricomycetes</taxon>
        <taxon>Agaricomycetidae</taxon>
        <taxon>Agaricales</taxon>
        <taxon>Schizophyllaceae</taxon>
        <taxon>Schizophyllum</taxon>
    </lineage>
</organism>
<evidence type="ECO:0000313" key="3">
    <source>
        <dbReference type="Proteomes" id="UP000007431"/>
    </source>
</evidence>
<protein>
    <recommendedName>
        <fullName evidence="4">MARVEL domain-containing protein</fullName>
    </recommendedName>
</protein>
<feature type="transmembrane region" description="Helical" evidence="1">
    <location>
        <begin position="82"/>
        <end position="101"/>
    </location>
</feature>
<name>D8PWL2_SCHCM</name>
<dbReference type="HOGENOM" id="CLU_095057_0_0_1"/>
<dbReference type="VEuPathDB" id="FungiDB:SCHCODRAFT_02606453"/>
<feature type="non-terminal residue" evidence="2">
    <location>
        <position position="256"/>
    </location>
</feature>
<evidence type="ECO:0008006" key="4">
    <source>
        <dbReference type="Google" id="ProtNLM"/>
    </source>
</evidence>